<evidence type="ECO:0000256" key="1">
    <source>
        <dbReference type="ARBA" id="ARBA00004193"/>
    </source>
</evidence>
<dbReference type="InterPro" id="IPR027417">
    <property type="entry name" value="P-loop_NTPase"/>
</dbReference>
<dbReference type="PANTHER" id="PTHR46149:SF7">
    <property type="entry name" value="GTP-BINDING PROTEIN DI-RAS2"/>
    <property type="match status" value="1"/>
</dbReference>
<dbReference type="Pfam" id="PF00071">
    <property type="entry name" value="Ras"/>
    <property type="match status" value="1"/>
</dbReference>
<keyword evidence="3" id="KW-0488">Methylation</keyword>
<dbReference type="GO" id="GO:0005886">
    <property type="term" value="C:plasma membrane"/>
    <property type="evidence" value="ECO:0007669"/>
    <property type="project" value="UniProtKB-SubCell"/>
</dbReference>
<evidence type="ECO:0000313" key="12">
    <source>
        <dbReference type="Proteomes" id="UP000887116"/>
    </source>
</evidence>
<comment type="similarity">
    <text evidence="9">Belongs to the small GTPase superfamily. RasD family.</text>
</comment>
<dbReference type="InterPro" id="IPR001806">
    <property type="entry name" value="Small_GTPase"/>
</dbReference>
<sequence length="290" mass="32983">MDQYNIPSVSVILPGKHLISAKWSLDENLHFEARSLIQETAYLKKSNCSASEFKLPTVHFGEMPNRRESLMAKETVTNKWKTGDRPRVVIFGASGVGKTSIVHQFFYNKFPSEHLPTIEEMHNHTYDVSGSKIPINVLDTSGYYEFPAMRQLAIKTADAFVLVYAIDDADSFQRVSALRDCILEVRCKEEQDIVPIVVVGNKCDLEESRKVPKNITESVVTIDWENGFVEASAKDRLNIWQIFTTALNQADICNALRKAEERRRKSLPIQSSYSKSNNPLDQKRHSCNIQ</sequence>
<keyword evidence="12" id="KW-1185">Reference proteome</keyword>
<dbReference type="AlphaFoldDB" id="A0A8X6KWA6"/>
<dbReference type="InterPro" id="IPR005225">
    <property type="entry name" value="Small_GTP-bd"/>
</dbReference>
<keyword evidence="5" id="KW-0342">GTP-binding</keyword>
<gene>
    <name evidence="11" type="primary">RASD2</name>
    <name evidence="11" type="ORF">TNCT_131491</name>
</gene>
<keyword evidence="8" id="KW-0636">Prenylation</keyword>
<dbReference type="SUPFAM" id="SSF52540">
    <property type="entry name" value="P-loop containing nucleoside triphosphate hydrolases"/>
    <property type="match status" value="1"/>
</dbReference>
<name>A0A8X6KWA6_TRICU</name>
<dbReference type="GO" id="GO:0005525">
    <property type="term" value="F:GTP binding"/>
    <property type="evidence" value="ECO:0007669"/>
    <property type="project" value="UniProtKB-KW"/>
</dbReference>
<dbReference type="EMBL" id="BMAO01003219">
    <property type="protein sequence ID" value="GFQ86491.1"/>
    <property type="molecule type" value="Genomic_DNA"/>
</dbReference>
<keyword evidence="4" id="KW-0547">Nucleotide-binding</keyword>
<dbReference type="PROSITE" id="PS51421">
    <property type="entry name" value="RAS"/>
    <property type="match status" value="1"/>
</dbReference>
<dbReference type="OrthoDB" id="265044at2759"/>
<dbReference type="Gene3D" id="3.40.50.300">
    <property type="entry name" value="P-loop containing nucleotide triphosphate hydrolases"/>
    <property type="match status" value="1"/>
</dbReference>
<dbReference type="NCBIfam" id="TIGR00231">
    <property type="entry name" value="small_GTP"/>
    <property type="match status" value="1"/>
</dbReference>
<keyword evidence="2" id="KW-1003">Cell membrane</keyword>
<evidence type="ECO:0000256" key="6">
    <source>
        <dbReference type="ARBA" id="ARBA00023136"/>
    </source>
</evidence>
<evidence type="ECO:0000256" key="8">
    <source>
        <dbReference type="ARBA" id="ARBA00023289"/>
    </source>
</evidence>
<dbReference type="SMART" id="SM00174">
    <property type="entry name" value="RHO"/>
    <property type="match status" value="1"/>
</dbReference>
<dbReference type="PANTHER" id="PTHR46149">
    <property type="entry name" value="MIP08469P"/>
    <property type="match status" value="1"/>
</dbReference>
<feature type="compositionally biased region" description="Polar residues" evidence="10">
    <location>
        <begin position="268"/>
        <end position="280"/>
    </location>
</feature>
<dbReference type="PRINTS" id="PR00449">
    <property type="entry name" value="RASTRNSFRMNG"/>
</dbReference>
<evidence type="ECO:0000256" key="7">
    <source>
        <dbReference type="ARBA" id="ARBA00023288"/>
    </source>
</evidence>
<evidence type="ECO:0000256" key="10">
    <source>
        <dbReference type="SAM" id="MobiDB-lite"/>
    </source>
</evidence>
<dbReference type="FunFam" id="3.40.50.300:FF:000475">
    <property type="entry name" value="GTP-binding protein Rhes"/>
    <property type="match status" value="1"/>
</dbReference>
<comment type="subcellular location">
    <subcellularLocation>
        <location evidence="1">Cell membrane</location>
        <topology evidence="1">Lipid-anchor</topology>
    </subcellularLocation>
</comment>
<evidence type="ECO:0000256" key="4">
    <source>
        <dbReference type="ARBA" id="ARBA00022741"/>
    </source>
</evidence>
<evidence type="ECO:0000256" key="5">
    <source>
        <dbReference type="ARBA" id="ARBA00023134"/>
    </source>
</evidence>
<organism evidence="11 12">
    <name type="scientific">Trichonephila clavata</name>
    <name type="common">Joro spider</name>
    <name type="synonym">Nephila clavata</name>
    <dbReference type="NCBI Taxonomy" id="2740835"/>
    <lineage>
        <taxon>Eukaryota</taxon>
        <taxon>Metazoa</taxon>
        <taxon>Ecdysozoa</taxon>
        <taxon>Arthropoda</taxon>
        <taxon>Chelicerata</taxon>
        <taxon>Arachnida</taxon>
        <taxon>Araneae</taxon>
        <taxon>Araneomorphae</taxon>
        <taxon>Entelegynae</taxon>
        <taxon>Araneoidea</taxon>
        <taxon>Nephilidae</taxon>
        <taxon>Trichonephila</taxon>
    </lineage>
</organism>
<dbReference type="SMART" id="SM00173">
    <property type="entry name" value="RAS"/>
    <property type="match status" value="1"/>
</dbReference>
<evidence type="ECO:0000256" key="9">
    <source>
        <dbReference type="ARBA" id="ARBA00038061"/>
    </source>
</evidence>
<evidence type="ECO:0000256" key="3">
    <source>
        <dbReference type="ARBA" id="ARBA00022481"/>
    </source>
</evidence>
<dbReference type="SMART" id="SM00175">
    <property type="entry name" value="RAB"/>
    <property type="match status" value="1"/>
</dbReference>
<accession>A0A8X6KWA6</accession>
<dbReference type="GO" id="GO:0003924">
    <property type="term" value="F:GTPase activity"/>
    <property type="evidence" value="ECO:0007669"/>
    <property type="project" value="InterPro"/>
</dbReference>
<protein>
    <submittedName>
        <fullName evidence="11">GTP-binding protein Rhes</fullName>
    </submittedName>
</protein>
<evidence type="ECO:0000256" key="2">
    <source>
        <dbReference type="ARBA" id="ARBA00022475"/>
    </source>
</evidence>
<dbReference type="PROSITE" id="PS51419">
    <property type="entry name" value="RAB"/>
    <property type="match status" value="1"/>
</dbReference>
<keyword evidence="6" id="KW-0472">Membrane</keyword>
<comment type="caution">
    <text evidence="11">The sequence shown here is derived from an EMBL/GenBank/DDBJ whole genome shotgun (WGS) entry which is preliminary data.</text>
</comment>
<dbReference type="InterPro" id="IPR052236">
    <property type="entry name" value="Small_GTPase_RasD"/>
</dbReference>
<dbReference type="Proteomes" id="UP000887116">
    <property type="component" value="Unassembled WGS sequence"/>
</dbReference>
<reference evidence="11" key="1">
    <citation type="submission" date="2020-07" db="EMBL/GenBank/DDBJ databases">
        <title>Multicomponent nature underlies the extraordinary mechanical properties of spider dragline silk.</title>
        <authorList>
            <person name="Kono N."/>
            <person name="Nakamura H."/>
            <person name="Mori M."/>
            <person name="Yoshida Y."/>
            <person name="Ohtoshi R."/>
            <person name="Malay A.D."/>
            <person name="Moran D.A.P."/>
            <person name="Tomita M."/>
            <person name="Numata K."/>
            <person name="Arakawa K."/>
        </authorList>
    </citation>
    <scope>NUCLEOTIDE SEQUENCE</scope>
</reference>
<feature type="region of interest" description="Disordered" evidence="10">
    <location>
        <begin position="266"/>
        <end position="290"/>
    </location>
</feature>
<keyword evidence="7" id="KW-0449">Lipoprotein</keyword>
<evidence type="ECO:0000313" key="11">
    <source>
        <dbReference type="EMBL" id="GFQ86491.1"/>
    </source>
</evidence>
<proteinExistence type="inferred from homology"/>